<dbReference type="CDD" id="cd00093">
    <property type="entry name" value="HTH_XRE"/>
    <property type="match status" value="1"/>
</dbReference>
<dbReference type="Pfam" id="PF01381">
    <property type="entry name" value="HTH_3"/>
    <property type="match status" value="1"/>
</dbReference>
<dbReference type="EMBL" id="BK014703">
    <property type="protein sequence ID" value="DAD68462.1"/>
    <property type="molecule type" value="Genomic_DNA"/>
</dbReference>
<reference evidence="2" key="1">
    <citation type="journal article" date="2021" name="Proc. Natl. Acad. Sci. U.S.A.">
        <title>A Catalog of Tens of Thousands of Viruses from Human Metagenomes Reveals Hidden Associations with Chronic Diseases.</title>
        <authorList>
            <person name="Tisza M.J."/>
            <person name="Buck C.B."/>
        </authorList>
    </citation>
    <scope>NUCLEOTIDE SEQUENCE</scope>
    <source>
        <strain evidence="2">Cttkn18</strain>
    </source>
</reference>
<dbReference type="PROSITE" id="PS50943">
    <property type="entry name" value="HTH_CROC1"/>
    <property type="match status" value="1"/>
</dbReference>
<dbReference type="GO" id="GO:0003677">
    <property type="term" value="F:DNA binding"/>
    <property type="evidence" value="ECO:0007669"/>
    <property type="project" value="InterPro"/>
</dbReference>
<dbReference type="SUPFAM" id="SSF47413">
    <property type="entry name" value="lambda repressor-like DNA-binding domains"/>
    <property type="match status" value="1"/>
</dbReference>
<dbReference type="Gene3D" id="1.10.260.40">
    <property type="entry name" value="lambda repressor-like DNA-binding domains"/>
    <property type="match status" value="1"/>
</dbReference>
<dbReference type="SMART" id="SM00530">
    <property type="entry name" value="HTH_XRE"/>
    <property type="match status" value="1"/>
</dbReference>
<dbReference type="InterPro" id="IPR010982">
    <property type="entry name" value="Lambda_DNA-bd_dom_sf"/>
</dbReference>
<sequence length="68" mass="7868">MKQTKLIELRNQFGLTQQDIVKVLGISEGAYSQKETGKRGFNQKEMSLIFTIFKAHDPHLNMQDIFLI</sequence>
<dbReference type="InterPro" id="IPR001387">
    <property type="entry name" value="Cro/C1-type_HTH"/>
</dbReference>
<name>A0A8S5LEU2_9CAUD</name>
<protein>
    <submittedName>
        <fullName evidence="2">Putative transcriptional regulator</fullName>
    </submittedName>
</protein>
<accession>A0A8S5LEU2</accession>
<evidence type="ECO:0000259" key="1">
    <source>
        <dbReference type="PROSITE" id="PS50943"/>
    </source>
</evidence>
<feature type="domain" description="HTH cro/C1-type" evidence="1">
    <location>
        <begin position="6"/>
        <end position="60"/>
    </location>
</feature>
<organism evidence="2">
    <name type="scientific">Siphoviridae sp. cttkn18</name>
    <dbReference type="NCBI Taxonomy" id="2823607"/>
    <lineage>
        <taxon>Viruses</taxon>
        <taxon>Duplodnaviria</taxon>
        <taxon>Heunggongvirae</taxon>
        <taxon>Uroviricota</taxon>
        <taxon>Caudoviricetes</taxon>
    </lineage>
</organism>
<evidence type="ECO:0000313" key="2">
    <source>
        <dbReference type="EMBL" id="DAD68462.1"/>
    </source>
</evidence>
<proteinExistence type="predicted"/>